<comment type="caution">
    <text evidence="7">The sequence shown here is derived from an EMBL/GenBank/DDBJ whole genome shotgun (WGS) entry which is preliminary data.</text>
</comment>
<protein>
    <submittedName>
        <fullName evidence="7">Lysine transporter LysE</fullName>
    </submittedName>
</protein>
<feature type="transmembrane region" description="Helical" evidence="6">
    <location>
        <begin position="6"/>
        <end position="29"/>
    </location>
</feature>
<gene>
    <name evidence="7" type="ORF">ADL12_07615</name>
</gene>
<keyword evidence="2" id="KW-1003">Cell membrane</keyword>
<feature type="transmembrane region" description="Helical" evidence="6">
    <location>
        <begin position="121"/>
        <end position="143"/>
    </location>
</feature>
<keyword evidence="3 6" id="KW-0812">Transmembrane</keyword>
<dbReference type="GO" id="GO:0005886">
    <property type="term" value="C:plasma membrane"/>
    <property type="evidence" value="ECO:0007669"/>
    <property type="project" value="UniProtKB-SubCell"/>
</dbReference>
<dbReference type="PIRSF" id="PIRSF006324">
    <property type="entry name" value="LeuE"/>
    <property type="match status" value="1"/>
</dbReference>
<feature type="transmembrane region" description="Helical" evidence="6">
    <location>
        <begin position="41"/>
        <end position="64"/>
    </location>
</feature>
<feature type="transmembrane region" description="Helical" evidence="6">
    <location>
        <begin position="190"/>
        <end position="210"/>
    </location>
</feature>
<dbReference type="GO" id="GO:0015171">
    <property type="term" value="F:amino acid transmembrane transporter activity"/>
    <property type="evidence" value="ECO:0007669"/>
    <property type="project" value="TreeGrafter"/>
</dbReference>
<dbReference type="EMBL" id="LLZG01000036">
    <property type="protein sequence ID" value="KUL43526.1"/>
    <property type="molecule type" value="Genomic_DNA"/>
</dbReference>
<feature type="transmembrane region" description="Helical" evidence="6">
    <location>
        <begin position="155"/>
        <end position="178"/>
    </location>
</feature>
<dbReference type="PANTHER" id="PTHR30086">
    <property type="entry name" value="ARGININE EXPORTER PROTEIN ARGO"/>
    <property type="match status" value="1"/>
</dbReference>
<sequence>MVSTDRFLAFAAMSLLVIVIPGPSVLFVIGRALAHGRRTAVATAIGNVFGSYLLVVAVAIGIGSLVERSVAVYMTVKLAGAAYLVYLGVQAYRHRGELKAAAIGATPAAPKRGDLRTLLDGVLVGVTNPKGVVFFAAVLPQFVDHSAGHVPLQMLLLGLIPISIGLVTDTLWGLTASAARTWFARSDRRLSLIGGAGGCTMIGLGVTVAVTGRAE</sequence>
<evidence type="ECO:0000256" key="2">
    <source>
        <dbReference type="ARBA" id="ARBA00022475"/>
    </source>
</evidence>
<organism evidence="7 8">
    <name type="scientific">Streptomyces regalis</name>
    <dbReference type="NCBI Taxonomy" id="68262"/>
    <lineage>
        <taxon>Bacteria</taxon>
        <taxon>Bacillati</taxon>
        <taxon>Actinomycetota</taxon>
        <taxon>Actinomycetes</taxon>
        <taxon>Kitasatosporales</taxon>
        <taxon>Streptomycetaceae</taxon>
        <taxon>Streptomyces</taxon>
    </lineage>
</organism>
<evidence type="ECO:0000313" key="8">
    <source>
        <dbReference type="Proteomes" id="UP000053923"/>
    </source>
</evidence>
<evidence type="ECO:0000256" key="5">
    <source>
        <dbReference type="ARBA" id="ARBA00023136"/>
    </source>
</evidence>
<dbReference type="Proteomes" id="UP000053923">
    <property type="component" value="Unassembled WGS sequence"/>
</dbReference>
<evidence type="ECO:0000256" key="6">
    <source>
        <dbReference type="SAM" id="Phobius"/>
    </source>
</evidence>
<name>A0A0X3VJA2_9ACTN</name>
<evidence type="ECO:0000256" key="3">
    <source>
        <dbReference type="ARBA" id="ARBA00022692"/>
    </source>
</evidence>
<dbReference type="PANTHER" id="PTHR30086:SF20">
    <property type="entry name" value="ARGININE EXPORTER PROTEIN ARGO-RELATED"/>
    <property type="match status" value="1"/>
</dbReference>
<dbReference type="OrthoDB" id="3175972at2"/>
<reference evidence="8" key="1">
    <citation type="submission" date="2015-10" db="EMBL/GenBank/DDBJ databases">
        <authorList>
            <person name="Ju K.-S."/>
            <person name="Doroghazi J.R."/>
            <person name="Metcalf W.W."/>
        </authorList>
    </citation>
    <scope>NUCLEOTIDE SEQUENCE [LARGE SCALE GENOMIC DNA]</scope>
    <source>
        <strain evidence="8">NRRL 3151</strain>
    </source>
</reference>
<dbReference type="AlphaFoldDB" id="A0A0X3VJA2"/>
<evidence type="ECO:0000256" key="1">
    <source>
        <dbReference type="ARBA" id="ARBA00004651"/>
    </source>
</evidence>
<dbReference type="RefSeq" id="WP_062699887.1">
    <property type="nucleotide sequence ID" value="NZ_LLZG01000036.1"/>
</dbReference>
<evidence type="ECO:0000313" key="7">
    <source>
        <dbReference type="EMBL" id="KUL43526.1"/>
    </source>
</evidence>
<dbReference type="Pfam" id="PF01810">
    <property type="entry name" value="LysE"/>
    <property type="match status" value="1"/>
</dbReference>
<keyword evidence="4 6" id="KW-1133">Transmembrane helix</keyword>
<comment type="subcellular location">
    <subcellularLocation>
        <location evidence="1">Cell membrane</location>
        <topology evidence="1">Multi-pass membrane protein</topology>
    </subcellularLocation>
</comment>
<evidence type="ECO:0000256" key="4">
    <source>
        <dbReference type="ARBA" id="ARBA00022989"/>
    </source>
</evidence>
<proteinExistence type="predicted"/>
<dbReference type="InterPro" id="IPR001123">
    <property type="entry name" value="LeuE-type"/>
</dbReference>
<accession>A0A0X3VJA2</accession>
<feature type="transmembrane region" description="Helical" evidence="6">
    <location>
        <begin position="70"/>
        <end position="89"/>
    </location>
</feature>
<keyword evidence="5 6" id="KW-0472">Membrane</keyword>
<keyword evidence="8" id="KW-1185">Reference proteome</keyword>